<proteinExistence type="predicted"/>
<evidence type="ECO:0000313" key="3">
    <source>
        <dbReference type="EMBL" id="KDA46176.1"/>
    </source>
</evidence>
<reference evidence="3 4" key="1">
    <citation type="submission" date="2014-04" db="EMBL/GenBank/DDBJ databases">
        <title>Draft Genome Sequence of Lactobacillus animalis 381-IL-28.</title>
        <authorList>
            <person name="Sturino J.M."/>
            <person name="Rajendran M."/>
            <person name="Altermann E."/>
        </authorList>
    </citation>
    <scope>NUCLEOTIDE SEQUENCE [LARGE SCALE GENOMIC DNA]</scope>
    <source>
        <strain evidence="3 4">381-IL-28</strain>
    </source>
</reference>
<protein>
    <recommendedName>
        <fullName evidence="5">DUF4355 domain-containing protein</fullName>
    </recommendedName>
</protein>
<evidence type="ECO:0000313" key="4">
    <source>
        <dbReference type="Proteomes" id="UP000027129"/>
    </source>
</evidence>
<dbReference type="Proteomes" id="UP000027129">
    <property type="component" value="Unassembled WGS sequence"/>
</dbReference>
<comment type="caution">
    <text evidence="3">The sequence shown here is derived from an EMBL/GenBank/DDBJ whole genome shotgun (WGS) entry which is preliminary data.</text>
</comment>
<sequence length="205" mass="23440">MKLDLQYFAEEATETEASAQVEETEQEESKEEKLFTQEEVNEIVRKRMERADREQEKKISEAKSEAVKEATKLAKMNAEQKRTYELEQANKRAQEAENELAQMKMQAVARKMFAESGVTATEDELALVVSNDAETTKTNVEKLTAFANRIREQVANELLAGKTPKSVESSKETKTYSNIEQLSMKELTQLHNEDPERFKQLLGGR</sequence>
<evidence type="ECO:0008006" key="5">
    <source>
        <dbReference type="Google" id="ProtNLM"/>
    </source>
</evidence>
<dbReference type="InterPro" id="IPR025580">
    <property type="entry name" value="Gp46"/>
</dbReference>
<feature type="region of interest" description="Disordered" evidence="2">
    <location>
        <begin position="1"/>
        <end position="37"/>
    </location>
</feature>
<keyword evidence="4" id="KW-1185">Reference proteome</keyword>
<evidence type="ECO:0000256" key="2">
    <source>
        <dbReference type="SAM" id="MobiDB-lite"/>
    </source>
</evidence>
<keyword evidence="1" id="KW-0175">Coiled coil</keyword>
<accession>A0ABR4RR57</accession>
<feature type="coiled-coil region" evidence="1">
    <location>
        <begin position="45"/>
        <end position="111"/>
    </location>
</feature>
<gene>
    <name evidence="3" type="ORF">Lani381_0860</name>
</gene>
<name>A0ABR4RR57_9LACO</name>
<dbReference type="EMBL" id="JMHU01000007">
    <property type="protein sequence ID" value="KDA46176.1"/>
    <property type="molecule type" value="Genomic_DNA"/>
</dbReference>
<organism evidence="3 4">
    <name type="scientific">Ligilactobacillus animalis</name>
    <dbReference type="NCBI Taxonomy" id="1605"/>
    <lineage>
        <taxon>Bacteria</taxon>
        <taxon>Bacillati</taxon>
        <taxon>Bacillota</taxon>
        <taxon>Bacilli</taxon>
        <taxon>Lactobacillales</taxon>
        <taxon>Lactobacillaceae</taxon>
        <taxon>Ligilactobacillus</taxon>
    </lineage>
</organism>
<dbReference type="Pfam" id="PF14265">
    <property type="entry name" value="DUF4355"/>
    <property type="match status" value="1"/>
</dbReference>
<evidence type="ECO:0000256" key="1">
    <source>
        <dbReference type="SAM" id="Coils"/>
    </source>
</evidence>
<dbReference type="RefSeq" id="WP_052006353.1">
    <property type="nucleotide sequence ID" value="NZ_CP195054.1"/>
</dbReference>